<evidence type="ECO:0000313" key="3">
    <source>
        <dbReference type="Proteomes" id="UP000019376"/>
    </source>
</evidence>
<keyword evidence="1" id="KW-0472">Membrane</keyword>
<dbReference type="EMBL" id="KB644410">
    <property type="protein sequence ID" value="EPS28037.1"/>
    <property type="molecule type" value="Genomic_DNA"/>
</dbReference>
<dbReference type="Proteomes" id="UP000019376">
    <property type="component" value="Unassembled WGS sequence"/>
</dbReference>
<evidence type="ECO:0000256" key="1">
    <source>
        <dbReference type="SAM" id="Phobius"/>
    </source>
</evidence>
<proteinExistence type="predicted"/>
<feature type="transmembrane region" description="Helical" evidence="1">
    <location>
        <begin position="35"/>
        <end position="55"/>
    </location>
</feature>
<reference evidence="2 3" key="1">
    <citation type="journal article" date="2013" name="PLoS ONE">
        <title>Genomic and secretomic analyses reveal unique features of the lignocellulolytic enzyme system of Penicillium decumbens.</title>
        <authorList>
            <person name="Liu G."/>
            <person name="Zhang L."/>
            <person name="Wei X."/>
            <person name="Zou G."/>
            <person name="Qin Y."/>
            <person name="Ma L."/>
            <person name="Li J."/>
            <person name="Zheng H."/>
            <person name="Wang S."/>
            <person name="Wang C."/>
            <person name="Xun L."/>
            <person name="Zhao G.-P."/>
            <person name="Zhou Z."/>
            <person name="Qu Y."/>
        </authorList>
    </citation>
    <scope>NUCLEOTIDE SEQUENCE [LARGE SCALE GENOMIC DNA]</scope>
    <source>
        <strain evidence="3">114-2 / CGMCC 5302</strain>
    </source>
</reference>
<keyword evidence="1" id="KW-0812">Transmembrane</keyword>
<keyword evidence="3" id="KW-1185">Reference proteome</keyword>
<keyword evidence="1" id="KW-1133">Transmembrane helix</keyword>
<dbReference type="HOGENOM" id="CLU_2004682_0_0_1"/>
<gene>
    <name evidence="2" type="ORF">PDE_02982</name>
</gene>
<organism evidence="2 3">
    <name type="scientific">Penicillium oxalicum (strain 114-2 / CGMCC 5302)</name>
    <name type="common">Penicillium decumbens</name>
    <dbReference type="NCBI Taxonomy" id="933388"/>
    <lineage>
        <taxon>Eukaryota</taxon>
        <taxon>Fungi</taxon>
        <taxon>Dikarya</taxon>
        <taxon>Ascomycota</taxon>
        <taxon>Pezizomycotina</taxon>
        <taxon>Eurotiomycetes</taxon>
        <taxon>Eurotiomycetidae</taxon>
        <taxon>Eurotiales</taxon>
        <taxon>Aspergillaceae</taxon>
        <taxon>Penicillium</taxon>
    </lineage>
</organism>
<evidence type="ECO:0000313" key="2">
    <source>
        <dbReference type="EMBL" id="EPS28037.1"/>
    </source>
</evidence>
<sequence>MWTHNSPCIGRSTRICCSFFCDDHGIYVQRDSHHFATVCFIIDIFTPASACVFILRVRVWFHNAAFDMDFEQVILELGSWRGGKEIWWCLFSTFFIASEVPMLVCVRVENCLICYFGYCRPHFV</sequence>
<protein>
    <submittedName>
        <fullName evidence="2">Uncharacterized protein</fullName>
    </submittedName>
</protein>
<dbReference type="AlphaFoldDB" id="S8B122"/>
<name>S8B122_PENO1</name>
<accession>S8B122</accession>